<dbReference type="Proteomes" id="UP001161065">
    <property type="component" value="Unassembled WGS sequence"/>
</dbReference>
<comment type="caution">
    <text evidence="1">The sequence shown here is derived from an EMBL/GenBank/DDBJ whole genome shotgun (WGS) entry which is preliminary data.</text>
</comment>
<gene>
    <name evidence="1" type="ORF">N5D63_22120</name>
</gene>
<accession>A0AA42Q496</accession>
<dbReference type="AlphaFoldDB" id="A0AA42Q496"/>
<name>A0AA42Q496_9BURK</name>
<protein>
    <submittedName>
        <fullName evidence="1">Uncharacterized protein</fullName>
    </submittedName>
</protein>
<proteinExistence type="predicted"/>
<organism evidence="1 2">
    <name type="scientific">Comamonas thiooxydans</name>
    <dbReference type="NCBI Taxonomy" id="363952"/>
    <lineage>
        <taxon>Bacteria</taxon>
        <taxon>Pseudomonadati</taxon>
        <taxon>Pseudomonadota</taxon>
        <taxon>Betaproteobacteria</taxon>
        <taxon>Burkholderiales</taxon>
        <taxon>Comamonadaceae</taxon>
        <taxon>Comamonas</taxon>
    </lineage>
</organism>
<evidence type="ECO:0000313" key="1">
    <source>
        <dbReference type="EMBL" id="MDH1336850.1"/>
    </source>
</evidence>
<dbReference type="RefSeq" id="WP_152965053.1">
    <property type="nucleotide sequence ID" value="NZ_CP053920.1"/>
</dbReference>
<reference evidence="1" key="1">
    <citation type="submission" date="2022-09" db="EMBL/GenBank/DDBJ databases">
        <title>Intensive care unit water sources are persistently colonized with multi-drug resistant bacteria and are the site of extensive horizontal gene transfer of antibiotic resistance genes.</title>
        <authorList>
            <person name="Diorio-Toth L."/>
        </authorList>
    </citation>
    <scope>NUCLEOTIDE SEQUENCE</scope>
    <source>
        <strain evidence="1">GD03832</strain>
    </source>
</reference>
<dbReference type="EMBL" id="JAOCEK010000027">
    <property type="protein sequence ID" value="MDH1336850.1"/>
    <property type="molecule type" value="Genomic_DNA"/>
</dbReference>
<sequence length="67" mass="7217">MATRRPLVRIDGRIRQLPAGDVLAGGEVRLPVFQTDVALVLIDLNARPEGAALPVYQSNGEIVEVPL</sequence>
<evidence type="ECO:0000313" key="2">
    <source>
        <dbReference type="Proteomes" id="UP001161065"/>
    </source>
</evidence>